<evidence type="ECO:0000256" key="3">
    <source>
        <dbReference type="ARBA" id="ARBA00022801"/>
    </source>
</evidence>
<evidence type="ECO:0000256" key="2">
    <source>
        <dbReference type="ARBA" id="ARBA00022729"/>
    </source>
</evidence>
<keyword evidence="11" id="KW-0121">Carboxypeptidase</keyword>
<name>A0A3D9HWZ5_9PROT</name>
<dbReference type="PRINTS" id="PR00725">
    <property type="entry name" value="DADACBPTASE1"/>
</dbReference>
<dbReference type="SUPFAM" id="SSF56601">
    <property type="entry name" value="beta-lactamase/transpeptidase-like"/>
    <property type="match status" value="1"/>
</dbReference>
<dbReference type="GO" id="GO:0009252">
    <property type="term" value="P:peptidoglycan biosynthetic process"/>
    <property type="evidence" value="ECO:0007669"/>
    <property type="project" value="UniProtKB-KW"/>
</dbReference>
<dbReference type="InterPro" id="IPR001967">
    <property type="entry name" value="Peptidase_S11_N"/>
</dbReference>
<dbReference type="InterPro" id="IPR012338">
    <property type="entry name" value="Beta-lactam/transpept-like"/>
</dbReference>
<dbReference type="RefSeq" id="WP_115935010.1">
    <property type="nucleotide sequence ID" value="NZ_QRDW01000001.1"/>
</dbReference>
<keyword evidence="4" id="KW-0133">Cell shape</keyword>
<dbReference type="Proteomes" id="UP000256845">
    <property type="component" value="Unassembled WGS sequence"/>
</dbReference>
<evidence type="ECO:0000313" key="12">
    <source>
        <dbReference type="Proteomes" id="UP000256845"/>
    </source>
</evidence>
<dbReference type="Pfam" id="PF00768">
    <property type="entry name" value="Peptidase_S11"/>
    <property type="match status" value="1"/>
</dbReference>
<keyword evidence="12" id="KW-1185">Reference proteome</keyword>
<organism evidence="11 12">
    <name type="scientific">Aestuariispira insulae</name>
    <dbReference type="NCBI Taxonomy" id="1461337"/>
    <lineage>
        <taxon>Bacteria</taxon>
        <taxon>Pseudomonadati</taxon>
        <taxon>Pseudomonadota</taxon>
        <taxon>Alphaproteobacteria</taxon>
        <taxon>Rhodospirillales</taxon>
        <taxon>Kiloniellaceae</taxon>
        <taxon>Aestuariispira</taxon>
    </lineage>
</organism>
<gene>
    <name evidence="11" type="ORF">DFP90_101710</name>
</gene>
<dbReference type="PANTHER" id="PTHR21581:SF6">
    <property type="entry name" value="TRAFFICKING PROTEIN PARTICLE COMPLEX SUBUNIT 12"/>
    <property type="match status" value="1"/>
</dbReference>
<evidence type="ECO:0000256" key="8">
    <source>
        <dbReference type="PIRSR" id="PIRSR618044-2"/>
    </source>
</evidence>
<evidence type="ECO:0000256" key="4">
    <source>
        <dbReference type="ARBA" id="ARBA00022960"/>
    </source>
</evidence>
<evidence type="ECO:0000313" key="11">
    <source>
        <dbReference type="EMBL" id="RED53911.1"/>
    </source>
</evidence>
<comment type="caution">
    <text evidence="11">The sequence shown here is derived from an EMBL/GenBank/DDBJ whole genome shotgun (WGS) entry which is preliminary data.</text>
</comment>
<accession>A0A3D9HWZ5</accession>
<reference evidence="11 12" key="1">
    <citation type="submission" date="2018-07" db="EMBL/GenBank/DDBJ databases">
        <title>Genomic Encyclopedia of Type Strains, Phase III (KMG-III): the genomes of soil and plant-associated and newly described type strains.</title>
        <authorList>
            <person name="Whitman W."/>
        </authorList>
    </citation>
    <scope>NUCLEOTIDE SEQUENCE [LARGE SCALE GENOMIC DNA]</scope>
    <source>
        <strain evidence="11 12">CECT 8488</strain>
    </source>
</reference>
<dbReference type="GO" id="GO:0071555">
    <property type="term" value="P:cell wall organization"/>
    <property type="evidence" value="ECO:0007669"/>
    <property type="project" value="UniProtKB-KW"/>
</dbReference>
<keyword evidence="6" id="KW-0961">Cell wall biogenesis/degradation</keyword>
<evidence type="ECO:0000256" key="7">
    <source>
        <dbReference type="PIRSR" id="PIRSR618044-1"/>
    </source>
</evidence>
<dbReference type="EMBL" id="QRDW01000001">
    <property type="protein sequence ID" value="RED53911.1"/>
    <property type="molecule type" value="Genomic_DNA"/>
</dbReference>
<dbReference type="OrthoDB" id="9795979at2"/>
<evidence type="ECO:0000259" key="10">
    <source>
        <dbReference type="Pfam" id="PF00768"/>
    </source>
</evidence>
<dbReference type="GO" id="GO:0006508">
    <property type="term" value="P:proteolysis"/>
    <property type="evidence" value="ECO:0007669"/>
    <property type="project" value="InterPro"/>
</dbReference>
<evidence type="ECO:0000256" key="9">
    <source>
        <dbReference type="RuleBase" id="RU004016"/>
    </source>
</evidence>
<dbReference type="AlphaFoldDB" id="A0A3D9HWZ5"/>
<feature type="active site" description="Acyl-ester intermediate" evidence="7">
    <location>
        <position position="53"/>
    </location>
</feature>
<evidence type="ECO:0000256" key="1">
    <source>
        <dbReference type="ARBA" id="ARBA00007164"/>
    </source>
</evidence>
<keyword evidence="3" id="KW-0378">Hydrolase</keyword>
<keyword evidence="11" id="KW-0645">Protease</keyword>
<keyword evidence="5" id="KW-0573">Peptidoglycan synthesis</keyword>
<comment type="similarity">
    <text evidence="1 9">Belongs to the peptidase S11 family.</text>
</comment>
<dbReference type="Gene3D" id="3.40.710.10">
    <property type="entry name" value="DD-peptidase/beta-lactamase superfamily"/>
    <property type="match status" value="1"/>
</dbReference>
<keyword evidence="2" id="KW-0732">Signal</keyword>
<feature type="active site" description="Proton acceptor" evidence="7">
    <location>
        <position position="56"/>
    </location>
</feature>
<dbReference type="GO" id="GO:0009002">
    <property type="term" value="F:serine-type D-Ala-D-Ala carboxypeptidase activity"/>
    <property type="evidence" value="ECO:0007669"/>
    <property type="project" value="InterPro"/>
</dbReference>
<protein>
    <submittedName>
        <fullName evidence="11">D-alanyl-D-alanine carboxypeptidase</fullName>
    </submittedName>
</protein>
<feature type="active site" evidence="7">
    <location>
        <position position="113"/>
    </location>
</feature>
<dbReference type="GO" id="GO:0008360">
    <property type="term" value="P:regulation of cell shape"/>
    <property type="evidence" value="ECO:0007669"/>
    <property type="project" value="UniProtKB-KW"/>
</dbReference>
<dbReference type="InterPro" id="IPR018044">
    <property type="entry name" value="Peptidase_S11"/>
</dbReference>
<sequence length="433" mass="47926">MRKIQLRIITALLILLISLPGVALAKYASFVIDADSGEIYHAVNEDTRNYPASLTKIMTLYMVFEALENKRLRLHQKLPVSRAATRARPSKLNLRKGDRIKVEDAILALVTKSANDVAIVVAEGLAGSEKEFARRMTARARALGMTNTTFKNASGLPNRGQMSTARDMAILGMKIREDFPQYYRYFNTWKFSYQGRKYYNHNKLLKSYDGTDGIKTGFINASGFNLVASVERNGRRVVGVVFGGRTGKSRNAHMKKLMNKAFRKILIASIRPAIRPTLVNGELPIALNGEPAKENPFEQIATSASSETAAIIGENSVAAVTSPRLPTTEDPSPEKGANNLVSWGIQVGAFTQKFRAQQAARKAAVQVRDIASNIQIVIAKERAEKQKQGLYKARLVGFTEPQARHACNVVIQAKLACLPLVLEHPDRLAMRFE</sequence>
<evidence type="ECO:0000256" key="6">
    <source>
        <dbReference type="ARBA" id="ARBA00023316"/>
    </source>
</evidence>
<feature type="domain" description="Peptidase S11 D-alanyl-D-alanine carboxypeptidase A N-terminal" evidence="10">
    <location>
        <begin position="29"/>
        <end position="245"/>
    </location>
</feature>
<proteinExistence type="inferred from homology"/>
<dbReference type="PANTHER" id="PTHR21581">
    <property type="entry name" value="D-ALANYL-D-ALANINE CARBOXYPEPTIDASE"/>
    <property type="match status" value="1"/>
</dbReference>
<feature type="binding site" evidence="8">
    <location>
        <position position="215"/>
    </location>
    <ligand>
        <name>substrate</name>
    </ligand>
</feature>
<evidence type="ECO:0000256" key="5">
    <source>
        <dbReference type="ARBA" id="ARBA00022984"/>
    </source>
</evidence>